<evidence type="ECO:0000259" key="2">
    <source>
        <dbReference type="Pfam" id="PF19200"/>
    </source>
</evidence>
<dbReference type="InterPro" id="IPR029000">
    <property type="entry name" value="Cyclophilin-like_dom_sf"/>
</dbReference>
<dbReference type="Pfam" id="PF05913">
    <property type="entry name" value="MupG_C"/>
    <property type="match status" value="1"/>
</dbReference>
<evidence type="ECO:0008006" key="5">
    <source>
        <dbReference type="Google" id="ProtNLM"/>
    </source>
</evidence>
<gene>
    <name evidence="3" type="ORF">ELUCI_v1c05750</name>
</gene>
<dbReference type="InterPro" id="IPR043894">
    <property type="entry name" value="MupG_C"/>
</dbReference>
<dbReference type="PANTHER" id="PTHR38435">
    <property type="match status" value="1"/>
</dbReference>
<comment type="caution">
    <text evidence="3">The sequence shown here is derived from an EMBL/GenBank/DDBJ whole genome shotgun (WGS) entry which is preliminary data.</text>
</comment>
<dbReference type="InterPro" id="IPR013785">
    <property type="entry name" value="Aldolase_TIM"/>
</dbReference>
<proteinExistence type="predicted"/>
<feature type="domain" description="6-phospho-N-acetylmuramidase N-terminal" evidence="2">
    <location>
        <begin position="6"/>
        <end position="244"/>
    </location>
</feature>
<dbReference type="SUPFAM" id="SSF51445">
    <property type="entry name" value="(Trans)glycosidases"/>
    <property type="match status" value="1"/>
</dbReference>
<dbReference type="STRING" id="1399797.GCA_000518285_00157"/>
<dbReference type="Pfam" id="PF19200">
    <property type="entry name" value="MupG_N"/>
    <property type="match status" value="1"/>
</dbReference>
<protein>
    <recommendedName>
        <fullName evidence="5">Outer surface protein</fullName>
    </recommendedName>
</protein>
<feature type="domain" description="6-phospho-N-acetylmuramidase C-terminal" evidence="1">
    <location>
        <begin position="252"/>
        <end position="368"/>
    </location>
</feature>
<keyword evidence="4" id="KW-1185">Reference proteome</keyword>
<sequence>MLKRKLGISIYPEHAPLAEIYEYLKLAHKYEYEILFVSFVHFAEDSTKDNTIQINETIQAIKYAHELGFYVITDISLRTLKMLDIKITDLKKIKEMGVACIRFDSPASAMTLANLTHNQYGLDVQLNMSGNDYLVDDILSYQPIIPRLSGCHNFYAQKNTGLTFDFFQKCNQKYITRKLETTAFIGSHVGNQGPSSTNKDMTTLEELRYLSCATQAKFLFYTNEIDNVIFGNAFATEAELKAVAEIDKYEIILKVHPCDDNSEVEMKILDFKKHARREESTDLLIRSSMSRYYFKKEAIKPKKTPTKFNQGDVVVINEQGGSYQGEMHIILQDNYEHQDNFYNLIGKIDPDQLPLLRFIHGWSAFKLEISKTES</sequence>
<evidence type="ECO:0000259" key="1">
    <source>
        <dbReference type="Pfam" id="PF05913"/>
    </source>
</evidence>
<accession>A0A2S5RE41</accession>
<evidence type="ECO:0000313" key="3">
    <source>
        <dbReference type="EMBL" id="PPE05482.1"/>
    </source>
</evidence>
<dbReference type="RefSeq" id="WP_028126358.1">
    <property type="nucleotide sequence ID" value="NZ_PHNE01000002.1"/>
</dbReference>
<evidence type="ECO:0000313" key="4">
    <source>
        <dbReference type="Proteomes" id="UP000237865"/>
    </source>
</evidence>
<name>A0A2S5RE41_9MOLU</name>
<dbReference type="Proteomes" id="UP000237865">
    <property type="component" value="Unassembled WGS sequence"/>
</dbReference>
<dbReference type="PANTHER" id="PTHR38435:SF1">
    <property type="entry name" value="DUF871 DOMAIN-CONTAINING PROTEIN"/>
    <property type="match status" value="1"/>
</dbReference>
<dbReference type="SUPFAM" id="SSF50891">
    <property type="entry name" value="Cyclophilin-like"/>
    <property type="match status" value="1"/>
</dbReference>
<dbReference type="Gene3D" id="3.20.20.70">
    <property type="entry name" value="Aldolase class I"/>
    <property type="match status" value="1"/>
</dbReference>
<dbReference type="InterPro" id="IPR043797">
    <property type="entry name" value="MupG_N"/>
</dbReference>
<dbReference type="Gene3D" id="2.40.100.10">
    <property type="entry name" value="Cyclophilin-like"/>
    <property type="match status" value="1"/>
</dbReference>
<dbReference type="EMBL" id="PHNE01000002">
    <property type="protein sequence ID" value="PPE05482.1"/>
    <property type="molecule type" value="Genomic_DNA"/>
</dbReference>
<dbReference type="InterPro" id="IPR008589">
    <property type="entry name" value="MupG"/>
</dbReference>
<dbReference type="InterPro" id="IPR017853">
    <property type="entry name" value="GH"/>
</dbReference>
<reference evidence="3 4" key="1">
    <citation type="submission" date="2017-11" db="EMBL/GenBank/DDBJ databases">
        <title>Genome sequence of Entomoplasma lucivorax PIPN-2 (ATCC 49196).</title>
        <authorList>
            <person name="Lo W.-S."/>
            <person name="Gasparich G.E."/>
            <person name="Kuo C.-H."/>
        </authorList>
    </citation>
    <scope>NUCLEOTIDE SEQUENCE [LARGE SCALE GENOMIC DNA]</scope>
    <source>
        <strain evidence="3 4">PIPN-2</strain>
    </source>
</reference>
<dbReference type="AlphaFoldDB" id="A0A2S5RE41"/>
<organism evidence="3 4">
    <name type="scientific">Williamsoniiplasma lucivorax</name>
    <dbReference type="NCBI Taxonomy" id="209274"/>
    <lineage>
        <taxon>Bacteria</taxon>
        <taxon>Bacillati</taxon>
        <taxon>Mycoplasmatota</taxon>
        <taxon>Mollicutes</taxon>
        <taxon>Entomoplasmatales</taxon>
        <taxon>Williamsoniiplasma</taxon>
    </lineage>
</organism>